<dbReference type="SUPFAM" id="SSF53474">
    <property type="entry name" value="alpha/beta-Hydrolases"/>
    <property type="match status" value="1"/>
</dbReference>
<feature type="compositionally biased region" description="Basic and acidic residues" evidence="2">
    <location>
        <begin position="38"/>
        <end position="60"/>
    </location>
</feature>
<evidence type="ECO:0000256" key="1">
    <source>
        <dbReference type="ARBA" id="ARBA00022729"/>
    </source>
</evidence>
<protein>
    <recommendedName>
        <fullName evidence="5">Phospholipase</fullName>
    </recommendedName>
</protein>
<sequence>MTATLHLTSKKIEDMKKIALVLTLILTVSQYSGAQNDSFRRHESLRKSKAEVQKRSGERTMQKVSQTQMDCFTAKTLNGNGIVLNYREATINPNASQQPILVIYLHGASGRGNDNTTQMRQYGIYSIYDYLNNNNKLNAYFAVPQCPKENTWAGGRAETAYVQNIKPLVDYYIKEKGVNPSRIYLFAVSMGGGGAWKMLSDYPNLFAGSLIASGSARNVKPKNVAKTPVYSTIGSLEGEDKAKKIEDFSKQLASFGGDTKFDVLNGLEHGDACVKAFTNDRISWVLSHSKP</sequence>
<dbReference type="PANTHER" id="PTHR43037">
    <property type="entry name" value="UNNAMED PRODUCT-RELATED"/>
    <property type="match status" value="1"/>
</dbReference>
<evidence type="ECO:0000313" key="3">
    <source>
        <dbReference type="EMBL" id="RGZ49318.1"/>
    </source>
</evidence>
<accession>A0A413NL77</accession>
<dbReference type="InterPro" id="IPR029058">
    <property type="entry name" value="AB_hydrolase_fold"/>
</dbReference>
<feature type="region of interest" description="Disordered" evidence="2">
    <location>
        <begin position="37"/>
        <end position="60"/>
    </location>
</feature>
<comment type="caution">
    <text evidence="3">The sequence shown here is derived from an EMBL/GenBank/DDBJ whole genome shotgun (WGS) entry which is preliminary data.</text>
</comment>
<dbReference type="PANTHER" id="PTHR43037:SF1">
    <property type="entry name" value="BLL1128 PROTEIN"/>
    <property type="match status" value="1"/>
</dbReference>
<dbReference type="EMBL" id="QSEE01000007">
    <property type="protein sequence ID" value="RGZ49318.1"/>
    <property type="molecule type" value="Genomic_DNA"/>
</dbReference>
<dbReference type="InterPro" id="IPR050955">
    <property type="entry name" value="Plant_Biomass_Hydrol_Est"/>
</dbReference>
<gene>
    <name evidence="3" type="ORF">DW988_09410</name>
</gene>
<proteinExistence type="predicted"/>
<evidence type="ECO:0000256" key="2">
    <source>
        <dbReference type="SAM" id="MobiDB-lite"/>
    </source>
</evidence>
<dbReference type="AlphaFoldDB" id="A0A413NL77"/>
<keyword evidence="1" id="KW-0732">Signal</keyword>
<organism evidence="3 4">
    <name type="scientific">Bacteroides uniformis</name>
    <dbReference type="NCBI Taxonomy" id="820"/>
    <lineage>
        <taxon>Bacteria</taxon>
        <taxon>Pseudomonadati</taxon>
        <taxon>Bacteroidota</taxon>
        <taxon>Bacteroidia</taxon>
        <taxon>Bacteroidales</taxon>
        <taxon>Bacteroidaceae</taxon>
        <taxon>Bacteroides</taxon>
    </lineage>
</organism>
<dbReference type="Gene3D" id="3.40.50.1820">
    <property type="entry name" value="alpha/beta hydrolase"/>
    <property type="match status" value="1"/>
</dbReference>
<evidence type="ECO:0008006" key="5">
    <source>
        <dbReference type="Google" id="ProtNLM"/>
    </source>
</evidence>
<name>A0A413NL77_BACUN</name>
<reference evidence="3 4" key="1">
    <citation type="submission" date="2018-08" db="EMBL/GenBank/DDBJ databases">
        <title>A genome reference for cultivated species of the human gut microbiota.</title>
        <authorList>
            <person name="Zou Y."/>
            <person name="Xue W."/>
            <person name="Luo G."/>
        </authorList>
    </citation>
    <scope>NUCLEOTIDE SEQUENCE [LARGE SCALE GENOMIC DNA]</scope>
    <source>
        <strain evidence="3 4">AM50-4</strain>
    </source>
</reference>
<dbReference type="Proteomes" id="UP000283684">
    <property type="component" value="Unassembled WGS sequence"/>
</dbReference>
<evidence type="ECO:0000313" key="4">
    <source>
        <dbReference type="Proteomes" id="UP000283684"/>
    </source>
</evidence>